<proteinExistence type="inferred from homology"/>
<dbReference type="EC" id="1.1.1.47" evidence="3"/>
<dbReference type="Gene3D" id="3.40.50.720">
    <property type="entry name" value="NAD(P)-binding Rossmann-like Domain"/>
    <property type="match status" value="1"/>
</dbReference>
<dbReference type="AlphaFoldDB" id="A0A845F7L6"/>
<dbReference type="Proteomes" id="UP000450457">
    <property type="component" value="Unassembled WGS sequence"/>
</dbReference>
<dbReference type="PRINTS" id="PR00080">
    <property type="entry name" value="SDRFAMILY"/>
</dbReference>
<reference evidence="3 4" key="1">
    <citation type="submission" date="2019-11" db="EMBL/GenBank/DDBJ databases">
        <title>Genome sequences of 17 halophilic strains isolated from different environments.</title>
        <authorList>
            <person name="Furrow R.E."/>
        </authorList>
    </citation>
    <scope>NUCLEOTIDE SEQUENCE [LARGE SCALE GENOMIC DNA]</scope>
    <source>
        <strain evidence="3 4">SL-4</strain>
    </source>
</reference>
<dbReference type="InterPro" id="IPR020904">
    <property type="entry name" value="Sc_DH/Rdtase_CS"/>
</dbReference>
<dbReference type="PANTHER" id="PTHR43477:SF1">
    <property type="entry name" value="DIHYDROANTICAPSIN 7-DEHYDROGENASE"/>
    <property type="match status" value="1"/>
</dbReference>
<comment type="similarity">
    <text evidence="1">Belongs to the short-chain dehydrogenases/reductases (SDR) family.</text>
</comment>
<dbReference type="InterPro" id="IPR002347">
    <property type="entry name" value="SDR_fam"/>
</dbReference>
<dbReference type="PROSITE" id="PS00061">
    <property type="entry name" value="ADH_SHORT"/>
    <property type="match status" value="1"/>
</dbReference>
<dbReference type="SUPFAM" id="SSF51735">
    <property type="entry name" value="NAD(P)-binding Rossmann-fold domains"/>
    <property type="match status" value="1"/>
</dbReference>
<protein>
    <submittedName>
        <fullName evidence="3">Glucose 1-dehydrogenase</fullName>
        <ecNumber evidence="3">1.1.1.47</ecNumber>
    </submittedName>
</protein>
<dbReference type="PANTHER" id="PTHR43477">
    <property type="entry name" value="DIHYDROANTICAPSIN 7-DEHYDROGENASE"/>
    <property type="match status" value="1"/>
</dbReference>
<dbReference type="FunFam" id="3.40.50.720:FF:000084">
    <property type="entry name" value="Short-chain dehydrogenase reductase"/>
    <property type="match status" value="1"/>
</dbReference>
<dbReference type="EMBL" id="WMFA01000001">
    <property type="protein sequence ID" value="MYL69841.1"/>
    <property type="molecule type" value="Genomic_DNA"/>
</dbReference>
<gene>
    <name evidence="3" type="ORF">GLW00_03210</name>
</gene>
<comment type="caution">
    <text evidence="3">The sequence shown here is derived from an EMBL/GenBank/DDBJ whole genome shotgun (WGS) entry which is preliminary data.</text>
</comment>
<evidence type="ECO:0000313" key="4">
    <source>
        <dbReference type="Proteomes" id="UP000450457"/>
    </source>
</evidence>
<dbReference type="InterPro" id="IPR051122">
    <property type="entry name" value="SDR_DHRS6-like"/>
</dbReference>
<dbReference type="Pfam" id="PF13561">
    <property type="entry name" value="adh_short_C2"/>
    <property type="match status" value="1"/>
</dbReference>
<evidence type="ECO:0000256" key="2">
    <source>
        <dbReference type="ARBA" id="ARBA00023002"/>
    </source>
</evidence>
<dbReference type="PRINTS" id="PR00081">
    <property type="entry name" value="GDHRDH"/>
</dbReference>
<evidence type="ECO:0000313" key="3">
    <source>
        <dbReference type="EMBL" id="MYL69841.1"/>
    </source>
</evidence>
<dbReference type="RefSeq" id="WP_160911159.1">
    <property type="nucleotide sequence ID" value="NZ_WMFA01000001.1"/>
</dbReference>
<dbReference type="OrthoDB" id="286404at2"/>
<evidence type="ECO:0000256" key="1">
    <source>
        <dbReference type="ARBA" id="ARBA00006484"/>
    </source>
</evidence>
<dbReference type="GeneID" id="78005985"/>
<name>A0A845F7L6_9BACI</name>
<dbReference type="GO" id="GO:0008206">
    <property type="term" value="P:bile acid metabolic process"/>
    <property type="evidence" value="ECO:0007669"/>
    <property type="project" value="UniProtKB-ARBA"/>
</dbReference>
<accession>A0A845F7L6</accession>
<sequence>MNFRNKNVVVTGANGGMGQVITKRFLEEGAKVAALDLNVDEVEKWRNEYGDQLEVISANLTEEIEVREAIEKATEFLGPISILVNTLGIAQPATPIDEVEVADWDRLLAVNTTSLFLINKEVVKGMKEQRAGGVITNVASIAAERPRPGLNAYVTSKGGALAFTKALAIEVAEYKIRVNAINPGPSDTSMLGKFSPEGGDVDQVKEDTFKKSVPLGELVTPEDIAEAAMYLSSDGARMVTGSVLNVDGGRGL</sequence>
<keyword evidence="2 3" id="KW-0560">Oxidoreductase</keyword>
<organism evidence="3 4">
    <name type="scientific">Halobacillus litoralis</name>
    <dbReference type="NCBI Taxonomy" id="45668"/>
    <lineage>
        <taxon>Bacteria</taxon>
        <taxon>Bacillati</taxon>
        <taxon>Bacillota</taxon>
        <taxon>Bacilli</taxon>
        <taxon>Bacillales</taxon>
        <taxon>Bacillaceae</taxon>
        <taxon>Halobacillus</taxon>
    </lineage>
</organism>
<dbReference type="InterPro" id="IPR036291">
    <property type="entry name" value="NAD(P)-bd_dom_sf"/>
</dbReference>
<dbReference type="NCBIfam" id="NF005559">
    <property type="entry name" value="PRK07231.1"/>
    <property type="match status" value="1"/>
</dbReference>
<dbReference type="GO" id="GO:0047936">
    <property type="term" value="F:glucose 1-dehydrogenase [NAD(P)+] activity"/>
    <property type="evidence" value="ECO:0007669"/>
    <property type="project" value="UniProtKB-EC"/>
</dbReference>